<dbReference type="AlphaFoldDB" id="A0A238D749"/>
<dbReference type="Proteomes" id="UP000214566">
    <property type="component" value="Unassembled WGS sequence"/>
</dbReference>
<evidence type="ECO:0000313" key="1">
    <source>
        <dbReference type="EMBL" id="SBP89065.1"/>
    </source>
</evidence>
<reference evidence="1 2" key="1">
    <citation type="submission" date="2016-06" db="EMBL/GenBank/DDBJ databases">
        <authorList>
            <person name="Kjaerup R.B."/>
            <person name="Dalgaard T.S."/>
            <person name="Juul-Madsen H.R."/>
        </authorList>
    </citation>
    <scope>NUCLEOTIDE SEQUENCE [LARGE SCALE GENOMIC DNA]</scope>
    <source>
        <strain evidence="1 2">DSM 16361</strain>
    </source>
</reference>
<dbReference type="EMBL" id="FLMQ01000056">
    <property type="protein sequence ID" value="SBP89065.1"/>
    <property type="molecule type" value="Genomic_DNA"/>
</dbReference>
<evidence type="ECO:0000313" key="2">
    <source>
        <dbReference type="Proteomes" id="UP000214566"/>
    </source>
</evidence>
<name>A0A238D749_THIDL</name>
<sequence length="43" mass="4793">MAGWFVALPFVFAYAWTIPEIIRGTAMTGLPRLDQETPLSVPK</sequence>
<organism evidence="1 2">
    <name type="scientific">Thiomonas delicata</name>
    <name type="common">Thiomonas cuprina</name>
    <dbReference type="NCBI Taxonomy" id="364030"/>
    <lineage>
        <taxon>Bacteria</taxon>
        <taxon>Pseudomonadati</taxon>
        <taxon>Pseudomonadota</taxon>
        <taxon>Betaproteobacteria</taxon>
        <taxon>Burkholderiales</taxon>
        <taxon>Thiomonas</taxon>
    </lineage>
</organism>
<keyword evidence="2" id="KW-1185">Reference proteome</keyword>
<gene>
    <name evidence="1" type="ORF">THIARS_70685</name>
</gene>
<proteinExistence type="predicted"/>
<accession>A0A238D749</accession>
<protein>
    <submittedName>
        <fullName evidence="1">Uncharacterized protein</fullName>
    </submittedName>
</protein>